<dbReference type="Proteomes" id="UP000504637">
    <property type="component" value="Unplaced"/>
</dbReference>
<reference evidence="2" key="2">
    <citation type="submission" date="2020-04" db="EMBL/GenBank/DDBJ databases">
        <authorList>
            <consortium name="NCBI Genome Project"/>
        </authorList>
    </citation>
    <scope>NUCLEOTIDE SEQUENCE</scope>
    <source>
        <strain evidence="2">CBS 342.82</strain>
    </source>
</reference>
<evidence type="ECO:0000313" key="1">
    <source>
        <dbReference type="Proteomes" id="UP000504637"/>
    </source>
</evidence>
<gene>
    <name evidence="2" type="ORF">K489DRAFT_304801</name>
</gene>
<reference evidence="2" key="1">
    <citation type="submission" date="2020-01" db="EMBL/GenBank/DDBJ databases">
        <authorList>
            <consortium name="DOE Joint Genome Institute"/>
            <person name="Haridas S."/>
            <person name="Albert R."/>
            <person name="Binder M."/>
            <person name="Bloem J."/>
            <person name="Labutti K."/>
            <person name="Salamov A."/>
            <person name="Andreopoulos B."/>
            <person name="Baker S.E."/>
            <person name="Barry K."/>
            <person name="Bills G."/>
            <person name="Bluhm B.H."/>
            <person name="Cannon C."/>
            <person name="Castanera R."/>
            <person name="Culley D.E."/>
            <person name="Daum C."/>
            <person name="Ezra D."/>
            <person name="Gonzalez J.B."/>
            <person name="Henrissat B."/>
            <person name="Kuo A."/>
            <person name="Liang C."/>
            <person name="Lipzen A."/>
            <person name="Lutzoni F."/>
            <person name="Magnuson J."/>
            <person name="Mondo S."/>
            <person name="Nolan M."/>
            <person name="Ohm R."/>
            <person name="Pangilinan J."/>
            <person name="Park H.-J."/>
            <person name="Ramirez L."/>
            <person name="Alfaro M."/>
            <person name="Sun H."/>
            <person name="Tritt A."/>
            <person name="Yoshinaga Y."/>
            <person name="Zwiers L.-H."/>
            <person name="Turgeon B.G."/>
            <person name="Goodwin S.B."/>
            <person name="Spatafora J.W."/>
            <person name="Crous P.W."/>
            <person name="Grigoriev I.V."/>
        </authorList>
    </citation>
    <scope>NUCLEOTIDE SEQUENCE</scope>
    <source>
        <strain evidence="2">CBS 342.82</strain>
    </source>
</reference>
<feature type="non-terminal residue" evidence="2">
    <location>
        <position position="1"/>
    </location>
</feature>
<dbReference type="OrthoDB" id="10249433at2759"/>
<evidence type="ECO:0008006" key="3">
    <source>
        <dbReference type="Google" id="ProtNLM"/>
    </source>
</evidence>
<reference evidence="2" key="3">
    <citation type="submission" date="2025-08" db="UniProtKB">
        <authorList>
            <consortium name="RefSeq"/>
        </authorList>
    </citation>
    <scope>IDENTIFICATION</scope>
    <source>
        <strain evidence="2">CBS 342.82</strain>
    </source>
</reference>
<accession>A0A6J3ME03</accession>
<dbReference type="PANTHER" id="PTHR12277:SF64">
    <property type="entry name" value="SUPERFAMILY HYDROLASE, PUTATIVE (AFU_ORTHOLOGUE AFUA_3G01760)-RELATED"/>
    <property type="match status" value="1"/>
</dbReference>
<feature type="non-terminal residue" evidence="2">
    <location>
        <position position="340"/>
    </location>
</feature>
<keyword evidence="1" id="KW-1185">Reference proteome</keyword>
<evidence type="ECO:0000313" key="2">
    <source>
        <dbReference type="RefSeq" id="XP_033462118.1"/>
    </source>
</evidence>
<dbReference type="GO" id="GO:0008474">
    <property type="term" value="F:palmitoyl-(protein) hydrolase activity"/>
    <property type="evidence" value="ECO:0007669"/>
    <property type="project" value="TreeGrafter"/>
</dbReference>
<protein>
    <recommendedName>
        <fullName evidence="3">Alpha/beta-hydrolase</fullName>
    </recommendedName>
</protein>
<dbReference type="GO" id="GO:0016020">
    <property type="term" value="C:membrane"/>
    <property type="evidence" value="ECO:0007669"/>
    <property type="project" value="TreeGrafter"/>
</dbReference>
<dbReference type="PANTHER" id="PTHR12277">
    <property type="entry name" value="ALPHA/BETA HYDROLASE DOMAIN-CONTAINING PROTEIN"/>
    <property type="match status" value="1"/>
</dbReference>
<dbReference type="GeneID" id="54358319"/>
<name>A0A6J3ME03_9PEZI</name>
<sequence length="340" mass="37806">VPPTIFLGLLLGLWTYKCLMTIVFQDKIIYLPYLPPFARYEKLDDYAAICRPARWRQENITSMDGTKLAICVGEIGQASTGNLPHASASCQRKRVVICYFQGNGGSTPPRLPLLSNVLNHLHSRVTDSTPYTEFVIIALSYRGYWKSSGRATEIGIQKDSQALLHHVAARYGGESDIDLQVILWGQSIGAGIALSAASTHLRHTSASTRVNGVGVHLNLPLLILETPFTSIKAMLLTLYPQKWLPYQYLWPFLWNHWDSEKELRKLAAVDVQYRPDVLFIGATRDEVVPAGEADRLEAVSKEVGLVTHRRDVIGALHTDATIRVEGRKIVCSSVVDAISE</sequence>
<organism evidence="2">
    <name type="scientific">Dissoconium aciculare CBS 342.82</name>
    <dbReference type="NCBI Taxonomy" id="1314786"/>
    <lineage>
        <taxon>Eukaryota</taxon>
        <taxon>Fungi</taxon>
        <taxon>Dikarya</taxon>
        <taxon>Ascomycota</taxon>
        <taxon>Pezizomycotina</taxon>
        <taxon>Dothideomycetes</taxon>
        <taxon>Dothideomycetidae</taxon>
        <taxon>Mycosphaerellales</taxon>
        <taxon>Dissoconiaceae</taxon>
        <taxon>Dissoconium</taxon>
    </lineage>
</organism>
<proteinExistence type="predicted"/>
<dbReference type="SUPFAM" id="SSF53474">
    <property type="entry name" value="alpha/beta-Hydrolases"/>
    <property type="match status" value="1"/>
</dbReference>
<dbReference type="InterPro" id="IPR029058">
    <property type="entry name" value="AB_hydrolase_fold"/>
</dbReference>
<dbReference type="Gene3D" id="3.40.50.1820">
    <property type="entry name" value="alpha/beta hydrolase"/>
    <property type="match status" value="1"/>
</dbReference>
<dbReference type="RefSeq" id="XP_033462118.1">
    <property type="nucleotide sequence ID" value="XM_033600519.1"/>
</dbReference>
<dbReference type="AlphaFoldDB" id="A0A6J3ME03"/>